<dbReference type="InterPro" id="IPR001789">
    <property type="entry name" value="Sig_transdc_resp-reg_receiver"/>
</dbReference>
<keyword evidence="2" id="KW-0547">Nucleotide-binding</keyword>
<evidence type="ECO:0000256" key="1">
    <source>
        <dbReference type="ARBA" id="ARBA00006611"/>
    </source>
</evidence>
<dbReference type="PANTHER" id="PTHR30258">
    <property type="entry name" value="TYPE II SECRETION SYSTEM PROTEIN GSPE-RELATED"/>
    <property type="match status" value="1"/>
</dbReference>
<dbReference type="InterPro" id="IPR037257">
    <property type="entry name" value="T2SS_E_N_sf"/>
</dbReference>
<feature type="domain" description="Response regulatory" evidence="6">
    <location>
        <begin position="28"/>
        <end position="143"/>
    </location>
</feature>
<dbReference type="Gene3D" id="3.30.300.160">
    <property type="entry name" value="Type II secretion system, protein E, N-terminal domain"/>
    <property type="match status" value="1"/>
</dbReference>
<dbReference type="PANTHER" id="PTHR30258:SF2">
    <property type="entry name" value="COMG OPERON PROTEIN 1"/>
    <property type="match status" value="1"/>
</dbReference>
<dbReference type="EMBL" id="VTPY01000008">
    <property type="protein sequence ID" value="KAA0010012.1"/>
    <property type="molecule type" value="Genomic_DNA"/>
</dbReference>
<dbReference type="RefSeq" id="WP_149329976.1">
    <property type="nucleotide sequence ID" value="NZ_VTPY01000008.1"/>
</dbReference>
<dbReference type="InterPro" id="IPR001482">
    <property type="entry name" value="T2SS/T4SS_dom"/>
</dbReference>
<dbReference type="CDD" id="cd17569">
    <property type="entry name" value="REC_HupR-like"/>
    <property type="match status" value="1"/>
</dbReference>
<dbReference type="GO" id="GO:0016887">
    <property type="term" value="F:ATP hydrolysis activity"/>
    <property type="evidence" value="ECO:0007669"/>
    <property type="project" value="TreeGrafter"/>
</dbReference>
<dbReference type="SUPFAM" id="SSF52540">
    <property type="entry name" value="P-loop containing nucleoside triphosphate hydrolases"/>
    <property type="match status" value="1"/>
</dbReference>
<dbReference type="SMART" id="SM00448">
    <property type="entry name" value="REC"/>
    <property type="match status" value="1"/>
</dbReference>
<protein>
    <submittedName>
        <fullName evidence="7">Response regulator</fullName>
    </submittedName>
</protein>
<accession>A0A7V7KGM2</accession>
<sequence>MTRRYGPLFMDASPPSSEGTKQPARPYRLLFVDDDPHILSALRRVFHRENYELRFAENAEAALAILEFEAVEVVISDFKMPGMDGNALLQRVRERWPQILRIMVTGYANSEVVLGSMRDGAVFRFNLKPWNDDDLRLTVAMALEQYEARQRRNGSKRTATPTEMPLPLEEIDVAERNALPRFLHDRGWLNARQLQRLHGQMQTSRLPAVQHLVRNEWVDQERLYALLRDEKLCEEIDLRESELDSALFSYLPLAACERHWMLPCRLENGRLDLAMADPLDTGLIDSLAAATGNRVRPLLCRIDQLQGKLKEATELHGANAADTPAQADEPPYDDIEIVLDVPGDTETLHEILSHSVDPPAVRLINGLLLEAINRGAREILIQPRLDTVAVRYRLDGTMQDILQVPTSLLMAVVSRFKVMTDLDVTERQAPQQGHITVKTSMRLVDMAISTLPTTHGEQIHIRLAPRHTPVLPLMELGLSGEDLERLQHAFAQPGSLIVAAGPADSGRSMLLHALLKSSRTTDHHVSLERSVQYANDTVAQVQLPHALPITTDMLEAAYAQQPEAVLIDDDHHDAETICNALRTTANASRLLTALTAMSIADVFSQLLGTPFDILEMSSSLGALVRQRLVRRLCIHCRRPAPPDPTLCQVLGGPFIETPKQAWEAVGCPRCRQGYQGRIGLYEVIVMDNALRNAIVSGRTPWELQSLIRKNLPTGLLGDAHAKVTQGLTTLAEVQRALGHGETPIE</sequence>
<evidence type="ECO:0000256" key="2">
    <source>
        <dbReference type="ARBA" id="ARBA00022741"/>
    </source>
</evidence>
<dbReference type="Pfam" id="PF05157">
    <property type="entry name" value="MshEN"/>
    <property type="match status" value="1"/>
</dbReference>
<proteinExistence type="inferred from homology"/>
<dbReference type="InterPro" id="IPR011006">
    <property type="entry name" value="CheY-like_superfamily"/>
</dbReference>
<evidence type="ECO:0000256" key="4">
    <source>
        <dbReference type="PROSITE-ProRule" id="PRU00169"/>
    </source>
</evidence>
<dbReference type="SUPFAM" id="SSF52172">
    <property type="entry name" value="CheY-like"/>
    <property type="match status" value="1"/>
</dbReference>
<keyword evidence="4" id="KW-0597">Phosphoprotein</keyword>
<dbReference type="Gene3D" id="3.40.50.300">
    <property type="entry name" value="P-loop containing nucleotide triphosphate hydrolases"/>
    <property type="match status" value="1"/>
</dbReference>
<dbReference type="InterPro" id="IPR007831">
    <property type="entry name" value="T2SS_GspE_N"/>
</dbReference>
<evidence type="ECO:0000256" key="3">
    <source>
        <dbReference type="ARBA" id="ARBA00022840"/>
    </source>
</evidence>
<evidence type="ECO:0000313" key="8">
    <source>
        <dbReference type="Proteomes" id="UP000486760"/>
    </source>
</evidence>
<keyword evidence="8" id="KW-1185">Reference proteome</keyword>
<dbReference type="Gene3D" id="3.40.50.2300">
    <property type="match status" value="1"/>
</dbReference>
<organism evidence="7 8">
    <name type="scientific">Billgrantia pellis</name>
    <dbReference type="NCBI Taxonomy" id="2606936"/>
    <lineage>
        <taxon>Bacteria</taxon>
        <taxon>Pseudomonadati</taxon>
        <taxon>Pseudomonadota</taxon>
        <taxon>Gammaproteobacteria</taxon>
        <taxon>Oceanospirillales</taxon>
        <taxon>Halomonadaceae</taxon>
        <taxon>Billgrantia</taxon>
    </lineage>
</organism>
<comment type="similarity">
    <text evidence="1">Belongs to the GSP E family.</text>
</comment>
<evidence type="ECO:0000259" key="6">
    <source>
        <dbReference type="PROSITE" id="PS50110"/>
    </source>
</evidence>
<dbReference type="AlphaFoldDB" id="A0A7V7KGM2"/>
<dbReference type="Pfam" id="PF00437">
    <property type="entry name" value="T2SSE"/>
    <property type="match status" value="1"/>
</dbReference>
<evidence type="ECO:0000313" key="7">
    <source>
        <dbReference type="EMBL" id="KAA0010012.1"/>
    </source>
</evidence>
<dbReference type="GO" id="GO:0005886">
    <property type="term" value="C:plasma membrane"/>
    <property type="evidence" value="ECO:0007669"/>
    <property type="project" value="TreeGrafter"/>
</dbReference>
<reference evidence="7 8" key="1">
    <citation type="submission" date="2019-08" db="EMBL/GenBank/DDBJ databases">
        <title>Bioinformatics analysis of the strain L3 and L5.</title>
        <authorList>
            <person name="Li X."/>
        </authorList>
    </citation>
    <scope>NUCLEOTIDE SEQUENCE [LARGE SCALE GENOMIC DNA]</scope>
    <source>
        <strain evidence="7 8">L5</strain>
    </source>
</reference>
<name>A0A7V7KGM2_9GAMM</name>
<dbReference type="Gene3D" id="3.30.450.90">
    <property type="match status" value="1"/>
</dbReference>
<dbReference type="GO" id="GO:0005524">
    <property type="term" value="F:ATP binding"/>
    <property type="evidence" value="ECO:0007669"/>
    <property type="project" value="UniProtKB-KW"/>
</dbReference>
<feature type="modified residue" description="4-aspartylphosphate" evidence="4">
    <location>
        <position position="77"/>
    </location>
</feature>
<dbReference type="InterPro" id="IPR027417">
    <property type="entry name" value="P-loop_NTPase"/>
</dbReference>
<evidence type="ECO:0000256" key="5">
    <source>
        <dbReference type="SAM" id="MobiDB-lite"/>
    </source>
</evidence>
<dbReference type="SUPFAM" id="SSF160246">
    <property type="entry name" value="EspE N-terminal domain-like"/>
    <property type="match status" value="1"/>
</dbReference>
<dbReference type="GO" id="GO:0000160">
    <property type="term" value="P:phosphorelay signal transduction system"/>
    <property type="evidence" value="ECO:0007669"/>
    <property type="project" value="InterPro"/>
</dbReference>
<dbReference type="PROSITE" id="PS50110">
    <property type="entry name" value="RESPONSE_REGULATORY"/>
    <property type="match status" value="1"/>
</dbReference>
<feature type="region of interest" description="Disordered" evidence="5">
    <location>
        <begin position="1"/>
        <end position="22"/>
    </location>
</feature>
<dbReference type="Pfam" id="PF00072">
    <property type="entry name" value="Response_reg"/>
    <property type="match status" value="1"/>
</dbReference>
<gene>
    <name evidence="7" type="ORF">F0A17_19195</name>
</gene>
<keyword evidence="3" id="KW-0067">ATP-binding</keyword>
<dbReference type="Proteomes" id="UP000486760">
    <property type="component" value="Unassembled WGS sequence"/>
</dbReference>
<comment type="caution">
    <text evidence="7">The sequence shown here is derived from an EMBL/GenBank/DDBJ whole genome shotgun (WGS) entry which is preliminary data.</text>
</comment>